<dbReference type="Pfam" id="PF09476">
    <property type="entry name" value="Pilus_CpaD"/>
    <property type="match status" value="1"/>
</dbReference>
<accession>A0A3L7J9H8</accession>
<evidence type="ECO:0000313" key="3">
    <source>
        <dbReference type="Proteomes" id="UP000281094"/>
    </source>
</evidence>
<reference evidence="2 3" key="1">
    <citation type="submission" date="2018-10" db="EMBL/GenBank/DDBJ databases">
        <title>Notoacmeibacter sp. M2BS9Y-3-1, whole genome shotgun sequence.</title>
        <authorList>
            <person name="Tuo L."/>
        </authorList>
    </citation>
    <scope>NUCLEOTIDE SEQUENCE [LARGE SCALE GENOMIC DNA]</scope>
    <source>
        <strain evidence="2 3">M2BS9Y-3-1</strain>
    </source>
</reference>
<dbReference type="RefSeq" id="WP_121643993.1">
    <property type="nucleotide sequence ID" value="NZ_RCWN01000001.1"/>
</dbReference>
<protein>
    <recommendedName>
        <fullName evidence="4">Pilus assembly protein CpaD</fullName>
    </recommendedName>
</protein>
<dbReference type="Proteomes" id="UP000281094">
    <property type="component" value="Unassembled WGS sequence"/>
</dbReference>
<proteinExistence type="predicted"/>
<evidence type="ECO:0000313" key="2">
    <source>
        <dbReference type="EMBL" id="RLQ87025.1"/>
    </source>
</evidence>
<sequence length="224" mass="24156">MSLFTTRHDRTRPLSMLLRGGVAIALASSLAGCAKLHRDQIVTGAIHDRVEINHPITLGPKTTKLEMPILAGASSLTYDQRKVVEGFAEGWDPRSGGGYQILIPKGMPNSSAAEAVAGDMVQALTDIGVPSTMMAAYDYTPAMPGQSKLILLRTGLGAIPPVCGDYSENMIDNSENRHYRDFGCSTQANIAAMLDNPTDLLGPRRMSPPDIQARSNAIETYRDR</sequence>
<dbReference type="InterPro" id="IPR013361">
    <property type="entry name" value="Pilus_CpaD"/>
</dbReference>
<evidence type="ECO:0008006" key="4">
    <source>
        <dbReference type="Google" id="ProtNLM"/>
    </source>
</evidence>
<name>A0A3L7J9H8_9HYPH</name>
<gene>
    <name evidence="2" type="ORF">D8780_01175</name>
</gene>
<dbReference type="AlphaFoldDB" id="A0A3L7J9H8"/>
<keyword evidence="3" id="KW-1185">Reference proteome</keyword>
<evidence type="ECO:0000256" key="1">
    <source>
        <dbReference type="SAM" id="MobiDB-lite"/>
    </source>
</evidence>
<dbReference type="EMBL" id="RCWN01000001">
    <property type="protein sequence ID" value="RLQ87025.1"/>
    <property type="molecule type" value="Genomic_DNA"/>
</dbReference>
<feature type="region of interest" description="Disordered" evidence="1">
    <location>
        <begin position="200"/>
        <end position="224"/>
    </location>
</feature>
<dbReference type="InterPro" id="IPR019027">
    <property type="entry name" value="Pilus_biogenesis_CpaD-related"/>
</dbReference>
<organism evidence="2 3">
    <name type="scientific">Notoacmeibacter ruber</name>
    <dbReference type="NCBI Taxonomy" id="2670375"/>
    <lineage>
        <taxon>Bacteria</taxon>
        <taxon>Pseudomonadati</taxon>
        <taxon>Pseudomonadota</taxon>
        <taxon>Alphaproteobacteria</taxon>
        <taxon>Hyphomicrobiales</taxon>
        <taxon>Notoacmeibacteraceae</taxon>
        <taxon>Notoacmeibacter</taxon>
    </lineage>
</organism>
<dbReference type="NCBIfam" id="TIGR02522">
    <property type="entry name" value="pilus_cpaD"/>
    <property type="match status" value="1"/>
</dbReference>
<comment type="caution">
    <text evidence="2">The sequence shown here is derived from an EMBL/GenBank/DDBJ whole genome shotgun (WGS) entry which is preliminary data.</text>
</comment>
<dbReference type="PROSITE" id="PS51257">
    <property type="entry name" value="PROKAR_LIPOPROTEIN"/>
    <property type="match status" value="1"/>
</dbReference>